<evidence type="ECO:0000313" key="1">
    <source>
        <dbReference type="EMBL" id="MDQ0151753.1"/>
    </source>
</evidence>
<name>A0AAE3V8R0_9FIRM</name>
<accession>A0AAE3V8R0</accession>
<gene>
    <name evidence="1" type="ORF">J2S20_000433</name>
</gene>
<organism evidence="1 2">
    <name type="scientific">Moryella indoligenes</name>
    <dbReference type="NCBI Taxonomy" id="371674"/>
    <lineage>
        <taxon>Bacteria</taxon>
        <taxon>Bacillati</taxon>
        <taxon>Bacillota</taxon>
        <taxon>Clostridia</taxon>
        <taxon>Lachnospirales</taxon>
        <taxon>Lachnospiraceae</taxon>
        <taxon>Moryella</taxon>
    </lineage>
</organism>
<sequence>MDNILSIQWSSGHMAIYMLAFFPCTAGKLNKLKKYIAMDVEHAEALFKQMQAFFRKRISECEEVFQREGKAYWDYQDRAADYEHQLADGKTPAGLPLTKEQKKDWKKYAKDCAASARACKRTALQAKKQKEWFEAHLEGGTGE</sequence>
<dbReference type="RefSeq" id="WP_307252617.1">
    <property type="nucleotide sequence ID" value="NZ_JAUSTO010000002.1"/>
</dbReference>
<protein>
    <submittedName>
        <fullName evidence="1">Uncharacterized protein</fullName>
    </submittedName>
</protein>
<dbReference type="EMBL" id="JAUSTO010000002">
    <property type="protein sequence ID" value="MDQ0151753.1"/>
    <property type="molecule type" value="Genomic_DNA"/>
</dbReference>
<dbReference type="AlphaFoldDB" id="A0AAE3V8R0"/>
<dbReference type="Proteomes" id="UP001241537">
    <property type="component" value="Unassembled WGS sequence"/>
</dbReference>
<evidence type="ECO:0000313" key="2">
    <source>
        <dbReference type="Proteomes" id="UP001241537"/>
    </source>
</evidence>
<reference evidence="1" key="1">
    <citation type="submission" date="2023-07" db="EMBL/GenBank/DDBJ databases">
        <title>Genomic Encyclopedia of Type Strains, Phase IV (KMG-IV): sequencing the most valuable type-strain genomes for metagenomic binning, comparative biology and taxonomic classification.</title>
        <authorList>
            <person name="Goeker M."/>
        </authorList>
    </citation>
    <scope>NUCLEOTIDE SEQUENCE</scope>
    <source>
        <strain evidence="1">DSM 19659</strain>
    </source>
</reference>
<proteinExistence type="predicted"/>
<comment type="caution">
    <text evidence="1">The sequence shown here is derived from an EMBL/GenBank/DDBJ whole genome shotgun (WGS) entry which is preliminary data.</text>
</comment>
<keyword evidence="2" id="KW-1185">Reference proteome</keyword>